<dbReference type="EMBL" id="JBHTIW010000007">
    <property type="protein sequence ID" value="MFD0920434.1"/>
    <property type="molecule type" value="Genomic_DNA"/>
</dbReference>
<evidence type="ECO:0000256" key="8">
    <source>
        <dbReference type="ARBA" id="ARBA00022832"/>
    </source>
</evidence>
<evidence type="ECO:0000256" key="20">
    <source>
        <dbReference type="ARBA" id="ARBA00047734"/>
    </source>
</evidence>
<comment type="catalytic activity">
    <reaction evidence="21">
        <text>decanoyl-CoA + H2O = decanoate + CoA + H(+)</text>
        <dbReference type="Rhea" id="RHEA:40059"/>
        <dbReference type="ChEBI" id="CHEBI:15377"/>
        <dbReference type="ChEBI" id="CHEBI:15378"/>
        <dbReference type="ChEBI" id="CHEBI:27689"/>
        <dbReference type="ChEBI" id="CHEBI:57287"/>
        <dbReference type="ChEBI" id="CHEBI:61430"/>
    </reaction>
    <physiologicalReaction direction="left-to-right" evidence="21">
        <dbReference type="Rhea" id="RHEA:40060"/>
    </physiologicalReaction>
</comment>
<keyword evidence="8" id="KW-0276">Fatty acid metabolism</keyword>
<evidence type="ECO:0000259" key="25">
    <source>
        <dbReference type="Pfam" id="PF03061"/>
    </source>
</evidence>
<keyword evidence="10" id="KW-0443">Lipid metabolism</keyword>
<dbReference type="PANTHER" id="PTHR12418:SF19">
    <property type="entry name" value="ACYL-COENZYME A THIOESTERASE THEM4"/>
    <property type="match status" value="1"/>
</dbReference>
<evidence type="ECO:0000256" key="5">
    <source>
        <dbReference type="ARBA" id="ARBA00022490"/>
    </source>
</evidence>
<keyword evidence="12" id="KW-0966">Cell projection</keyword>
<reference evidence="27" key="1">
    <citation type="journal article" date="2019" name="Int. J. Syst. Evol. Microbiol.">
        <title>The Global Catalogue of Microorganisms (GCM) 10K type strain sequencing project: providing services to taxonomists for standard genome sequencing and annotation.</title>
        <authorList>
            <consortium name="The Broad Institute Genomics Platform"/>
            <consortium name="The Broad Institute Genome Sequencing Center for Infectious Disease"/>
            <person name="Wu L."/>
            <person name="Ma J."/>
        </authorList>
    </citation>
    <scope>NUCLEOTIDE SEQUENCE [LARGE SCALE GENOMIC DNA]</scope>
    <source>
        <strain evidence="27">CCUG 56401</strain>
    </source>
</reference>
<dbReference type="PANTHER" id="PTHR12418">
    <property type="entry name" value="ACYL-COENZYME A THIOESTERASE THEM4"/>
    <property type="match status" value="1"/>
</dbReference>
<evidence type="ECO:0000256" key="3">
    <source>
        <dbReference type="ARBA" id="ARBA00004632"/>
    </source>
</evidence>
<comment type="catalytic activity">
    <reaction evidence="22">
        <text>dodecanoyl-CoA + H2O = dodecanoate + CoA + H(+)</text>
        <dbReference type="Rhea" id="RHEA:30135"/>
        <dbReference type="ChEBI" id="CHEBI:15377"/>
        <dbReference type="ChEBI" id="CHEBI:15378"/>
        <dbReference type="ChEBI" id="CHEBI:18262"/>
        <dbReference type="ChEBI" id="CHEBI:57287"/>
        <dbReference type="ChEBI" id="CHEBI:57375"/>
    </reaction>
    <physiologicalReaction direction="left-to-right" evidence="22">
        <dbReference type="Rhea" id="RHEA:30136"/>
    </physiologicalReaction>
</comment>
<gene>
    <name evidence="26" type="ORF">ACFQ16_11840</name>
</gene>
<evidence type="ECO:0000256" key="19">
    <source>
        <dbReference type="ARBA" id="ARBA00047588"/>
    </source>
</evidence>
<evidence type="ECO:0000256" key="23">
    <source>
        <dbReference type="ARBA" id="ARBA00048180"/>
    </source>
</evidence>
<evidence type="ECO:0000256" key="17">
    <source>
        <dbReference type="ARBA" id="ARBA00040123"/>
    </source>
</evidence>
<comment type="caution">
    <text evidence="26">The sequence shown here is derived from an EMBL/GenBank/DDBJ whole genome shotgun (WGS) entry which is preliminary data.</text>
</comment>
<comment type="catalytic activity">
    <reaction evidence="23">
        <text>tetradecanoyl-CoA + H2O = tetradecanoate + CoA + H(+)</text>
        <dbReference type="Rhea" id="RHEA:40119"/>
        <dbReference type="ChEBI" id="CHEBI:15377"/>
        <dbReference type="ChEBI" id="CHEBI:15378"/>
        <dbReference type="ChEBI" id="CHEBI:30807"/>
        <dbReference type="ChEBI" id="CHEBI:57287"/>
        <dbReference type="ChEBI" id="CHEBI:57385"/>
    </reaction>
    <physiologicalReaction direction="left-to-right" evidence="23">
        <dbReference type="Rhea" id="RHEA:40120"/>
    </physiologicalReaction>
</comment>
<dbReference type="Proteomes" id="UP001597018">
    <property type="component" value="Unassembled WGS sequence"/>
</dbReference>
<comment type="catalytic activity">
    <reaction evidence="20">
        <text>hexadecanoyl-CoA + H2O = hexadecanoate + CoA + H(+)</text>
        <dbReference type="Rhea" id="RHEA:16645"/>
        <dbReference type="ChEBI" id="CHEBI:7896"/>
        <dbReference type="ChEBI" id="CHEBI:15377"/>
        <dbReference type="ChEBI" id="CHEBI:15378"/>
        <dbReference type="ChEBI" id="CHEBI:57287"/>
        <dbReference type="ChEBI" id="CHEBI:57379"/>
        <dbReference type="EC" id="3.1.2.2"/>
    </reaction>
    <physiologicalReaction direction="left-to-right" evidence="20">
        <dbReference type="Rhea" id="RHEA:16646"/>
    </physiologicalReaction>
</comment>
<sequence>MGERLSDEELRDRRRAVRELGAALRELTEAAVSTEVDTGTLREVTARIRELVPPLEAATRGRGEPATVDDDQRPRRMYNPAVGSGNPFAPPLRVEIVDGAAVGTCTLGLMHEGPPSYVHGGVSAMLLDQILGHAHAAHGKPGMTVKLSLRYRRPVPLKTPLRLVGRVLDAPDGRWTNSVATIATEADPDTVLVEAEGSFVAPSAEQAKRLFGGRFISSTAREAGS</sequence>
<keyword evidence="4" id="KW-1003">Cell membrane</keyword>
<organism evidence="26 27">
    <name type="scientific">Saccharopolyspora rosea</name>
    <dbReference type="NCBI Taxonomy" id="524884"/>
    <lineage>
        <taxon>Bacteria</taxon>
        <taxon>Bacillati</taxon>
        <taxon>Actinomycetota</taxon>
        <taxon>Actinomycetes</taxon>
        <taxon>Pseudonocardiales</taxon>
        <taxon>Pseudonocardiaceae</taxon>
        <taxon>Saccharopolyspora</taxon>
    </lineage>
</organism>
<dbReference type="Gene3D" id="3.10.129.10">
    <property type="entry name" value="Hotdog Thioesterase"/>
    <property type="match status" value="1"/>
</dbReference>
<comment type="subcellular location">
    <subcellularLocation>
        <location evidence="3">Cell projection</location>
        <location evidence="3">Ruffle membrane</location>
    </subcellularLocation>
    <subcellularLocation>
        <location evidence="2">Cytoplasm</location>
    </subcellularLocation>
    <subcellularLocation>
        <location evidence="1">Membrane</location>
        <topology evidence="1">Peripheral membrane protein</topology>
    </subcellularLocation>
</comment>
<dbReference type="RefSeq" id="WP_345600138.1">
    <property type="nucleotide sequence ID" value="NZ_BAABLT010000005.1"/>
</dbReference>
<evidence type="ECO:0000256" key="1">
    <source>
        <dbReference type="ARBA" id="ARBA00004170"/>
    </source>
</evidence>
<evidence type="ECO:0000256" key="21">
    <source>
        <dbReference type="ARBA" id="ARBA00047969"/>
    </source>
</evidence>
<dbReference type="CDD" id="cd03443">
    <property type="entry name" value="PaaI_thioesterase"/>
    <property type="match status" value="1"/>
</dbReference>
<dbReference type="InterPro" id="IPR029069">
    <property type="entry name" value="HotDog_dom_sf"/>
</dbReference>
<evidence type="ECO:0000313" key="26">
    <source>
        <dbReference type="EMBL" id="MFD0920434.1"/>
    </source>
</evidence>
<evidence type="ECO:0000256" key="10">
    <source>
        <dbReference type="ARBA" id="ARBA00023098"/>
    </source>
</evidence>
<keyword evidence="27" id="KW-1185">Reference proteome</keyword>
<accession>A0ABW3FRR7</accession>
<evidence type="ECO:0000256" key="6">
    <source>
        <dbReference type="ARBA" id="ARBA00022703"/>
    </source>
</evidence>
<dbReference type="GO" id="GO:0016787">
    <property type="term" value="F:hydrolase activity"/>
    <property type="evidence" value="ECO:0007669"/>
    <property type="project" value="UniProtKB-KW"/>
</dbReference>
<evidence type="ECO:0000256" key="18">
    <source>
        <dbReference type="ARBA" id="ARBA00043210"/>
    </source>
</evidence>
<proteinExistence type="inferred from homology"/>
<comment type="similarity">
    <text evidence="15">Belongs to the THEM4/THEM5 thioesterase family.</text>
</comment>
<comment type="catalytic activity">
    <reaction evidence="19">
        <text>octanoyl-CoA + H2O = octanoate + CoA + H(+)</text>
        <dbReference type="Rhea" id="RHEA:30143"/>
        <dbReference type="ChEBI" id="CHEBI:15377"/>
        <dbReference type="ChEBI" id="CHEBI:15378"/>
        <dbReference type="ChEBI" id="CHEBI:25646"/>
        <dbReference type="ChEBI" id="CHEBI:57287"/>
        <dbReference type="ChEBI" id="CHEBI:57386"/>
    </reaction>
    <physiologicalReaction direction="left-to-right" evidence="19">
        <dbReference type="Rhea" id="RHEA:30144"/>
    </physiologicalReaction>
</comment>
<evidence type="ECO:0000313" key="27">
    <source>
        <dbReference type="Proteomes" id="UP001597018"/>
    </source>
</evidence>
<evidence type="ECO:0000256" key="16">
    <source>
        <dbReference type="ARBA" id="ARBA00038848"/>
    </source>
</evidence>
<evidence type="ECO:0000256" key="9">
    <source>
        <dbReference type="ARBA" id="ARBA00022946"/>
    </source>
</evidence>
<feature type="region of interest" description="Disordered" evidence="24">
    <location>
        <begin position="55"/>
        <end position="84"/>
    </location>
</feature>
<keyword evidence="11" id="KW-0472">Membrane</keyword>
<dbReference type="EC" id="3.1.2.2" evidence="16"/>
<keyword evidence="6" id="KW-0053">Apoptosis</keyword>
<evidence type="ECO:0000256" key="13">
    <source>
        <dbReference type="ARBA" id="ARBA00035852"/>
    </source>
</evidence>
<name>A0ABW3FRR7_9PSEU</name>
<dbReference type="InterPro" id="IPR006683">
    <property type="entry name" value="Thioestr_dom"/>
</dbReference>
<feature type="domain" description="Thioesterase" evidence="25">
    <location>
        <begin position="117"/>
        <end position="168"/>
    </location>
</feature>
<comment type="catalytic activity">
    <reaction evidence="13">
        <text>(5Z,8Z,11Z,14Z)-eicosatetraenoyl-CoA + H2O = (5Z,8Z,11Z,14Z)-eicosatetraenoate + CoA + H(+)</text>
        <dbReference type="Rhea" id="RHEA:40151"/>
        <dbReference type="ChEBI" id="CHEBI:15377"/>
        <dbReference type="ChEBI" id="CHEBI:15378"/>
        <dbReference type="ChEBI" id="CHEBI:32395"/>
        <dbReference type="ChEBI" id="CHEBI:57287"/>
        <dbReference type="ChEBI" id="CHEBI:57368"/>
    </reaction>
    <physiologicalReaction direction="left-to-right" evidence="13">
        <dbReference type="Rhea" id="RHEA:40152"/>
    </physiologicalReaction>
</comment>
<evidence type="ECO:0000256" key="12">
    <source>
        <dbReference type="ARBA" id="ARBA00023273"/>
    </source>
</evidence>
<evidence type="ECO:0000256" key="15">
    <source>
        <dbReference type="ARBA" id="ARBA00038456"/>
    </source>
</evidence>
<evidence type="ECO:0000256" key="14">
    <source>
        <dbReference type="ARBA" id="ARBA00037002"/>
    </source>
</evidence>
<evidence type="ECO:0000256" key="7">
    <source>
        <dbReference type="ARBA" id="ARBA00022801"/>
    </source>
</evidence>
<dbReference type="SUPFAM" id="SSF54637">
    <property type="entry name" value="Thioesterase/thiol ester dehydrase-isomerase"/>
    <property type="match status" value="1"/>
</dbReference>
<keyword evidence="9" id="KW-0809">Transit peptide</keyword>
<evidence type="ECO:0000256" key="4">
    <source>
        <dbReference type="ARBA" id="ARBA00022475"/>
    </source>
</evidence>
<dbReference type="InterPro" id="IPR052365">
    <property type="entry name" value="THEM4/THEM5_acyl-CoA_thioest"/>
</dbReference>
<evidence type="ECO:0000256" key="24">
    <source>
        <dbReference type="SAM" id="MobiDB-lite"/>
    </source>
</evidence>
<evidence type="ECO:0000256" key="2">
    <source>
        <dbReference type="ARBA" id="ARBA00004496"/>
    </source>
</evidence>
<evidence type="ECO:0000256" key="22">
    <source>
        <dbReference type="ARBA" id="ARBA00048074"/>
    </source>
</evidence>
<comment type="catalytic activity">
    <reaction evidence="14">
        <text>(9Z)-octadecenoyl-CoA + H2O = (9Z)-octadecenoate + CoA + H(+)</text>
        <dbReference type="Rhea" id="RHEA:40139"/>
        <dbReference type="ChEBI" id="CHEBI:15377"/>
        <dbReference type="ChEBI" id="CHEBI:15378"/>
        <dbReference type="ChEBI" id="CHEBI:30823"/>
        <dbReference type="ChEBI" id="CHEBI:57287"/>
        <dbReference type="ChEBI" id="CHEBI:57387"/>
    </reaction>
    <physiologicalReaction direction="left-to-right" evidence="14">
        <dbReference type="Rhea" id="RHEA:40140"/>
    </physiologicalReaction>
</comment>
<dbReference type="Pfam" id="PF03061">
    <property type="entry name" value="4HBT"/>
    <property type="match status" value="1"/>
</dbReference>
<keyword evidence="7 26" id="KW-0378">Hydrolase</keyword>
<keyword evidence="5" id="KW-0963">Cytoplasm</keyword>
<evidence type="ECO:0000256" key="11">
    <source>
        <dbReference type="ARBA" id="ARBA00023136"/>
    </source>
</evidence>
<protein>
    <recommendedName>
        <fullName evidence="17">Acyl-coenzyme A thioesterase THEM4</fullName>
        <ecNumber evidence="16">3.1.2.2</ecNumber>
    </recommendedName>
    <alternativeName>
        <fullName evidence="18">Thioesterase superfamily member 4</fullName>
    </alternativeName>
</protein>